<protein>
    <recommendedName>
        <fullName evidence="1">[acyl-carrier-protein] S-malonyltransferase</fullName>
        <ecNumber evidence="1">2.3.1.39</ecNumber>
    </recommendedName>
</protein>
<evidence type="ECO:0000256" key="3">
    <source>
        <dbReference type="ARBA" id="ARBA00023315"/>
    </source>
</evidence>
<accession>A0ABX1ABG0</accession>
<dbReference type="SUPFAM" id="SSF52151">
    <property type="entry name" value="FabD/lysophospholipase-like"/>
    <property type="match status" value="1"/>
</dbReference>
<dbReference type="PANTHER" id="PTHR42681:SF1">
    <property type="entry name" value="MALONYL-COA-ACYL CARRIER PROTEIN TRANSACYLASE, MITOCHONDRIAL"/>
    <property type="match status" value="1"/>
</dbReference>
<dbReference type="Pfam" id="PF21124">
    <property type="entry name" value="VinK_C"/>
    <property type="match status" value="1"/>
</dbReference>
<dbReference type="InterPro" id="IPR001227">
    <property type="entry name" value="Ac_transferase_dom_sf"/>
</dbReference>
<dbReference type="SMART" id="SM00827">
    <property type="entry name" value="PKS_AT"/>
    <property type="match status" value="1"/>
</dbReference>
<sequence length="300" mass="33810">MPVALFFPGLIPTGFDAISAFVTTNEHARRRFAEADEILGYSLAEAYREASIYEWEVFEAGFMALTLALADWAQEQHGGRPAACGGQSFGAFMAAVWAGALSYPDALRLIRRSVVVETDYFDSLDEPLGCHFFYRLPHDTVRRLVAETHERGEWAELSVVLDEQVHAVSASMRTLERFEQRVREEGGFPFYTMNRAEHCSAVAGLRTRLHDEVYGTVDWRPARLPVVSDVDGRLLTGPEEIKQDLLDGWTTPVHWQTILRGLHTARVDEVWIPGPRNMFARITNNSFPTRVITPKQALAT</sequence>
<comment type="caution">
    <text evidence="6">The sequence shown here is derived from an EMBL/GenBank/DDBJ whole genome shotgun (WGS) entry which is preliminary data.</text>
</comment>
<keyword evidence="7" id="KW-1185">Reference proteome</keyword>
<feature type="domain" description="Malonyl-CoA:ACP transacylase (MAT)" evidence="5">
    <location>
        <begin position="20"/>
        <end position="278"/>
    </location>
</feature>
<organism evidence="6 7">
    <name type="scientific">Streptomyces composti</name>
    <dbReference type="NCBI Taxonomy" id="2720025"/>
    <lineage>
        <taxon>Bacteria</taxon>
        <taxon>Bacillati</taxon>
        <taxon>Actinomycetota</taxon>
        <taxon>Actinomycetes</taxon>
        <taxon>Kitasatosporales</taxon>
        <taxon>Streptomycetaceae</taxon>
        <taxon>Streptomyces</taxon>
    </lineage>
</organism>
<dbReference type="EMBL" id="JAATEM010000049">
    <property type="protein sequence ID" value="NJP53839.1"/>
    <property type="molecule type" value="Genomic_DNA"/>
</dbReference>
<evidence type="ECO:0000259" key="5">
    <source>
        <dbReference type="SMART" id="SM00827"/>
    </source>
</evidence>
<dbReference type="InterPro" id="IPR014043">
    <property type="entry name" value="Acyl_transferase_dom"/>
</dbReference>
<dbReference type="Gene3D" id="3.30.70.250">
    <property type="entry name" value="Malonyl-CoA ACP transacylase, ACP-binding"/>
    <property type="match status" value="1"/>
</dbReference>
<dbReference type="RefSeq" id="WP_167998661.1">
    <property type="nucleotide sequence ID" value="NZ_JAATEM010000049.1"/>
</dbReference>
<evidence type="ECO:0000313" key="7">
    <source>
        <dbReference type="Proteomes" id="UP000730591"/>
    </source>
</evidence>
<dbReference type="InterPro" id="IPR049416">
    <property type="entry name" value="VinK-like_small"/>
</dbReference>
<comment type="catalytic activity">
    <reaction evidence="4">
        <text>holo-[ACP] + malonyl-CoA = malonyl-[ACP] + CoA</text>
        <dbReference type="Rhea" id="RHEA:41792"/>
        <dbReference type="Rhea" id="RHEA-COMP:9623"/>
        <dbReference type="Rhea" id="RHEA-COMP:9685"/>
        <dbReference type="ChEBI" id="CHEBI:57287"/>
        <dbReference type="ChEBI" id="CHEBI:57384"/>
        <dbReference type="ChEBI" id="CHEBI:64479"/>
        <dbReference type="ChEBI" id="CHEBI:78449"/>
        <dbReference type="EC" id="2.3.1.39"/>
    </reaction>
</comment>
<keyword evidence="3" id="KW-0012">Acyltransferase</keyword>
<dbReference type="Proteomes" id="UP000730591">
    <property type="component" value="Unassembled WGS sequence"/>
</dbReference>
<reference evidence="6 7" key="1">
    <citation type="submission" date="2020-03" db="EMBL/GenBank/DDBJ databases">
        <title>WGS of actinomycetes isolated from Thailand.</title>
        <authorList>
            <person name="Thawai C."/>
        </authorList>
    </citation>
    <scope>NUCLEOTIDE SEQUENCE [LARGE SCALE GENOMIC DNA]</scope>
    <source>
        <strain evidence="6 7">SBST2-5</strain>
    </source>
</reference>
<name>A0ABX1ABG0_9ACTN</name>
<evidence type="ECO:0000256" key="4">
    <source>
        <dbReference type="ARBA" id="ARBA00048462"/>
    </source>
</evidence>
<dbReference type="InterPro" id="IPR050858">
    <property type="entry name" value="Mal-CoA-ACP_Trans/PKS_FabD"/>
</dbReference>
<dbReference type="Gene3D" id="3.40.366.10">
    <property type="entry name" value="Malonyl-Coenzyme A Acyl Carrier Protein, domain 2"/>
    <property type="match status" value="1"/>
</dbReference>
<keyword evidence="2" id="KW-0808">Transferase</keyword>
<evidence type="ECO:0000256" key="1">
    <source>
        <dbReference type="ARBA" id="ARBA00013258"/>
    </source>
</evidence>
<dbReference type="InterPro" id="IPR016035">
    <property type="entry name" value="Acyl_Trfase/lysoPLipase"/>
</dbReference>
<evidence type="ECO:0000313" key="6">
    <source>
        <dbReference type="EMBL" id="NJP53839.1"/>
    </source>
</evidence>
<dbReference type="EC" id="2.3.1.39" evidence="1"/>
<gene>
    <name evidence="6" type="ORF">HCJ93_28170</name>
</gene>
<proteinExistence type="predicted"/>
<evidence type="ECO:0000256" key="2">
    <source>
        <dbReference type="ARBA" id="ARBA00022679"/>
    </source>
</evidence>
<dbReference type="PANTHER" id="PTHR42681">
    <property type="entry name" value="MALONYL-COA-ACYL CARRIER PROTEIN TRANSACYLASE, MITOCHONDRIAL"/>
    <property type="match status" value="1"/>
</dbReference>